<sequence>MVDPDQFEIMQKIVDDALTGVESGWQELIITYHVDDEMSDFVSSYIVEEGGGIMEKSARMTHQMDRLLRELRKDLAQRGKPLFSRLRLHLFANGKFDTSYGYDDVDWPALFKKDWQFFPGSGFKKSS</sequence>
<comment type="caution">
    <text evidence="1">The sequence shown here is derived from an EMBL/GenBank/DDBJ whole genome shotgun (WGS) entry which is preliminary data.</text>
</comment>
<keyword evidence="2" id="KW-1185">Reference proteome</keyword>
<dbReference type="Proteomes" id="UP000819052">
    <property type="component" value="Unassembled WGS sequence"/>
</dbReference>
<dbReference type="SUPFAM" id="SSF160424">
    <property type="entry name" value="BH3703-like"/>
    <property type="match status" value="1"/>
</dbReference>
<dbReference type="RefSeq" id="WP_167080576.1">
    <property type="nucleotide sequence ID" value="NZ_VVIW01000028.1"/>
</dbReference>
<name>A0ABX0MBW7_9BURK</name>
<dbReference type="Gene3D" id="3.30.500.20">
    <property type="entry name" value="BH3703-like domains"/>
    <property type="match status" value="1"/>
</dbReference>
<organism evidence="1 2">
    <name type="scientific">Massilia aquatica</name>
    <dbReference type="NCBI Taxonomy" id="2609000"/>
    <lineage>
        <taxon>Bacteria</taxon>
        <taxon>Pseudomonadati</taxon>
        <taxon>Pseudomonadota</taxon>
        <taxon>Betaproteobacteria</taxon>
        <taxon>Burkholderiales</taxon>
        <taxon>Oxalobacteraceae</taxon>
        <taxon>Telluria group</taxon>
        <taxon>Massilia</taxon>
    </lineage>
</organism>
<dbReference type="EMBL" id="VVIW01000028">
    <property type="protein sequence ID" value="NHZ44153.1"/>
    <property type="molecule type" value="Genomic_DNA"/>
</dbReference>
<evidence type="ECO:0000313" key="2">
    <source>
        <dbReference type="Proteomes" id="UP000819052"/>
    </source>
</evidence>
<gene>
    <name evidence="1" type="ORF">F1609_28885</name>
</gene>
<evidence type="ECO:0000313" key="1">
    <source>
        <dbReference type="EMBL" id="NHZ44153.1"/>
    </source>
</evidence>
<proteinExistence type="predicted"/>
<protein>
    <submittedName>
        <fullName evidence="1">DUF600 family protein</fullName>
    </submittedName>
</protein>
<dbReference type="InterPro" id="IPR036170">
    <property type="entry name" value="YezG-like_sf"/>
</dbReference>
<accession>A0ABX0MBW7</accession>
<reference evidence="1 2" key="1">
    <citation type="submission" date="2019-09" db="EMBL/GenBank/DDBJ databases">
        <title>Taxonomy of Antarctic Massilia spp.: description of Massilia rubra sp. nov., Massilia aquatica sp. nov., Massilia mucilaginosa sp. nov., Massilia frigida sp. nov. isolated from streams, lakes and regoliths.</title>
        <authorList>
            <person name="Holochova P."/>
            <person name="Sedlacek I."/>
            <person name="Kralova S."/>
            <person name="Maslanova I."/>
            <person name="Busse H.-J."/>
            <person name="Stankova E."/>
            <person name="Vrbovska V."/>
            <person name="Kovarovic V."/>
            <person name="Bartak M."/>
            <person name="Svec P."/>
            <person name="Pantucek R."/>
        </authorList>
    </citation>
    <scope>NUCLEOTIDE SEQUENCE [LARGE SCALE GENOMIC DNA]</scope>
    <source>
        <strain evidence="1 2">CCM 8693</strain>
    </source>
</reference>